<dbReference type="InterPro" id="IPR018181">
    <property type="entry name" value="Heat_shock_70_CS"/>
</dbReference>
<dbReference type="Gene3D" id="3.30.420.40">
    <property type="match status" value="2"/>
</dbReference>
<accession>A0A285QWP7</accession>
<dbReference type="Pfam" id="PF00012">
    <property type="entry name" value="HSP70"/>
    <property type="match status" value="1"/>
</dbReference>
<dbReference type="GO" id="GO:0005524">
    <property type="term" value="F:ATP binding"/>
    <property type="evidence" value="ECO:0007669"/>
    <property type="project" value="UniProtKB-KW"/>
</dbReference>
<gene>
    <name evidence="4" type="ORF">SAMN06297144_1500</name>
</gene>
<reference evidence="4 5" key="1">
    <citation type="submission" date="2017-07" db="EMBL/GenBank/DDBJ databases">
        <authorList>
            <person name="Sun Z.S."/>
            <person name="Albrecht U."/>
            <person name="Echele G."/>
            <person name="Lee C.C."/>
        </authorList>
    </citation>
    <scope>NUCLEOTIDE SEQUENCE [LARGE SCALE GENOMIC DNA]</scope>
    <source>
        <strain evidence="4 5">CGMCC 1.12672</strain>
    </source>
</reference>
<dbReference type="OrthoDB" id="9766019at2"/>
<evidence type="ECO:0000313" key="4">
    <source>
        <dbReference type="EMBL" id="SOB86395.1"/>
    </source>
</evidence>
<sequence length="839" mass="90524">MYLGIDLGTSNSAIVGNRAGRLDLFKAVSGEDVLASVVMTDRHGGRYVGKRAYDQLRTAPQGIAARFKRLLGTSTTLPFGPAADSITPEEASAEVLRQLLKQMRAGVGDEAVAGAIVTVPAAFNQMQSEATIRAARAAGLERVGLLQEPIAAALACLENPAARNGLFLIYDLGGGTFDVALVRAIDGAVSIEAHEGINMLGGSDFDRMLVDALVKPWLQQTFALTGDWQRRPEYRRLLALATANAEAAKVELSTADQAIIFVSEHDARALDEAGRELFVEVAVARADLEALVADKIDQSIALCRKVVTDHGYTTADVSKVVLIGGPSRMPIVRQRVPAELGIATDLDVDPMTAVARGAAIFAESRDWSGDEAQAKPARVQEAAPGAQVSFDYEARTTRERARIRVTATKGASGLRVSARASDGRDYGERLVDESPVFVIQLADGETSVAMEVTDAGGAPLPGSSRTLTVTRVAAAAAGAPCTSTISVKVEDGDGVRAINVLEPLVRKGETLPLKGTKTLRATRPISPGSDDAIDVELFEQADGVQEPEANLLIGSFHLSGRDLPGYAAPLRSGEQVILHWSVDDSQLIRCSIELPEQGLHLADHSFYADELARVDFGTNGAAFATDALIAADKALDDFGQLDAAVRARFASELARLRTRIAGEFTRLDGAREADTYRSIAEEARLLRQDISRLRHRPELRLQMVRADLYRVEASARALLASLSQDDRAQFEQQRATAEQALDDERFRVAERAIEAMEGVLRLALSRSPDYYLEGFRWLQSQRHLSTDPARFDALVTRGRAAADARDINELREVCHKLGQTLNLPREQTADVTALAGLRR</sequence>
<proteinExistence type="inferred from homology"/>
<keyword evidence="2" id="KW-0547">Nucleotide-binding</keyword>
<dbReference type="AlphaFoldDB" id="A0A285QWP7"/>
<dbReference type="InterPro" id="IPR013126">
    <property type="entry name" value="Hsp_70_fam"/>
</dbReference>
<dbReference type="RefSeq" id="WP_097063429.1">
    <property type="nucleotide sequence ID" value="NZ_OBMI01000002.1"/>
</dbReference>
<name>A0A285QWP7_9SPHN</name>
<dbReference type="PROSITE" id="PS01036">
    <property type="entry name" value="HSP70_3"/>
    <property type="match status" value="1"/>
</dbReference>
<dbReference type="Gene3D" id="3.90.640.10">
    <property type="entry name" value="Actin, Chain A, domain 4"/>
    <property type="match status" value="1"/>
</dbReference>
<evidence type="ECO:0000256" key="3">
    <source>
        <dbReference type="ARBA" id="ARBA00022840"/>
    </source>
</evidence>
<keyword evidence="3" id="KW-0067">ATP-binding</keyword>
<dbReference type="GO" id="GO:0140662">
    <property type="term" value="F:ATP-dependent protein folding chaperone"/>
    <property type="evidence" value="ECO:0007669"/>
    <property type="project" value="InterPro"/>
</dbReference>
<dbReference type="CDD" id="cd24029">
    <property type="entry name" value="ASKHA_NBD_HSP70_DnaK_HscA_HscC"/>
    <property type="match status" value="1"/>
</dbReference>
<comment type="similarity">
    <text evidence="1">Belongs to the heat shock protein 70 family.</text>
</comment>
<dbReference type="PRINTS" id="PR00301">
    <property type="entry name" value="HEATSHOCK70"/>
</dbReference>
<evidence type="ECO:0000256" key="2">
    <source>
        <dbReference type="ARBA" id="ARBA00022741"/>
    </source>
</evidence>
<organism evidence="4 5">
    <name type="scientific">Sphingomonas guangdongensis</name>
    <dbReference type="NCBI Taxonomy" id="1141890"/>
    <lineage>
        <taxon>Bacteria</taxon>
        <taxon>Pseudomonadati</taxon>
        <taxon>Pseudomonadota</taxon>
        <taxon>Alphaproteobacteria</taxon>
        <taxon>Sphingomonadales</taxon>
        <taxon>Sphingomonadaceae</taxon>
        <taxon>Sphingomonas</taxon>
    </lineage>
</organism>
<dbReference type="PROSITE" id="PS00297">
    <property type="entry name" value="HSP70_1"/>
    <property type="match status" value="1"/>
</dbReference>
<keyword evidence="5" id="KW-1185">Reference proteome</keyword>
<evidence type="ECO:0000256" key="1">
    <source>
        <dbReference type="ARBA" id="ARBA00007381"/>
    </source>
</evidence>
<dbReference type="InterPro" id="IPR043129">
    <property type="entry name" value="ATPase_NBD"/>
</dbReference>
<protein>
    <submittedName>
        <fullName evidence="4">Molecular chaperone DnaK</fullName>
    </submittedName>
</protein>
<dbReference type="SUPFAM" id="SSF53067">
    <property type="entry name" value="Actin-like ATPase domain"/>
    <property type="match status" value="2"/>
</dbReference>
<dbReference type="EMBL" id="OBMI01000002">
    <property type="protein sequence ID" value="SOB86395.1"/>
    <property type="molecule type" value="Genomic_DNA"/>
</dbReference>
<dbReference type="Proteomes" id="UP000219494">
    <property type="component" value="Unassembled WGS sequence"/>
</dbReference>
<evidence type="ECO:0000313" key="5">
    <source>
        <dbReference type="Proteomes" id="UP000219494"/>
    </source>
</evidence>
<dbReference type="PANTHER" id="PTHR19375">
    <property type="entry name" value="HEAT SHOCK PROTEIN 70KDA"/>
    <property type="match status" value="1"/>
</dbReference>